<comment type="caution">
    <text evidence="9">The sequence shown here is derived from an EMBL/GenBank/DDBJ whole genome shotgun (WGS) entry which is preliminary data.</text>
</comment>
<dbReference type="GO" id="GO:0034501">
    <property type="term" value="P:protein localization to kinetochore"/>
    <property type="evidence" value="ECO:0007669"/>
    <property type="project" value="TreeGrafter"/>
</dbReference>
<feature type="region of interest" description="Disordered" evidence="7">
    <location>
        <begin position="24"/>
        <end position="125"/>
    </location>
</feature>
<dbReference type="GO" id="GO:0000776">
    <property type="term" value="C:kinetochore"/>
    <property type="evidence" value="ECO:0007669"/>
    <property type="project" value="TreeGrafter"/>
</dbReference>
<dbReference type="PANTHER" id="PTHR22974">
    <property type="entry name" value="MIXED LINEAGE PROTEIN KINASE"/>
    <property type="match status" value="1"/>
</dbReference>
<proteinExistence type="predicted"/>
<accession>A0A0L7KQF5</accession>
<dbReference type="InterPro" id="IPR017441">
    <property type="entry name" value="Protein_kinase_ATP_BS"/>
</dbReference>
<reference evidence="9 10" key="1">
    <citation type="journal article" date="2015" name="Genome Biol. Evol.">
        <title>The genome of winter moth (Operophtera brumata) provides a genomic perspective on sexual dimorphism and phenology.</title>
        <authorList>
            <person name="Derks M.F."/>
            <person name="Smit S."/>
            <person name="Salis L."/>
            <person name="Schijlen E."/>
            <person name="Bossers A."/>
            <person name="Mateman C."/>
            <person name="Pijl A.S."/>
            <person name="de Ridder D."/>
            <person name="Groenen M.A."/>
            <person name="Visser M.E."/>
            <person name="Megens H.J."/>
        </authorList>
    </citation>
    <scope>NUCLEOTIDE SEQUENCE [LARGE SCALE GENOMIC DNA]</scope>
    <source>
        <strain evidence="9">WM2013NL</strain>
        <tissue evidence="9">Head and thorax</tissue>
    </source>
</reference>
<dbReference type="PROSITE" id="PS50011">
    <property type="entry name" value="PROTEIN_KINASE_DOM"/>
    <property type="match status" value="1"/>
</dbReference>
<dbReference type="GO" id="GO:0033316">
    <property type="term" value="P:meiotic spindle assembly checkpoint signaling"/>
    <property type="evidence" value="ECO:0007669"/>
    <property type="project" value="TreeGrafter"/>
</dbReference>
<dbReference type="SUPFAM" id="SSF56112">
    <property type="entry name" value="Protein kinase-like (PK-like)"/>
    <property type="match status" value="1"/>
</dbReference>
<feature type="compositionally biased region" description="Polar residues" evidence="7">
    <location>
        <begin position="108"/>
        <end position="125"/>
    </location>
</feature>
<dbReference type="GO" id="GO:0005634">
    <property type="term" value="C:nucleus"/>
    <property type="evidence" value="ECO:0007669"/>
    <property type="project" value="TreeGrafter"/>
</dbReference>
<dbReference type="GO" id="GO:0005524">
    <property type="term" value="F:ATP binding"/>
    <property type="evidence" value="ECO:0007669"/>
    <property type="project" value="UniProtKB-UniRule"/>
</dbReference>
<feature type="compositionally biased region" description="Pro residues" evidence="7">
    <location>
        <begin position="232"/>
        <end position="246"/>
    </location>
</feature>
<dbReference type="Pfam" id="PF00069">
    <property type="entry name" value="Pkinase"/>
    <property type="match status" value="1"/>
</dbReference>
<evidence type="ECO:0000313" key="10">
    <source>
        <dbReference type="Proteomes" id="UP000037510"/>
    </source>
</evidence>
<evidence type="ECO:0000256" key="2">
    <source>
        <dbReference type="ARBA" id="ARBA00022679"/>
    </source>
</evidence>
<name>A0A0L7KQF5_OPEBR</name>
<dbReference type="Proteomes" id="UP000037510">
    <property type="component" value="Unassembled WGS sequence"/>
</dbReference>
<feature type="compositionally biased region" description="Low complexity" evidence="7">
    <location>
        <begin position="38"/>
        <end position="50"/>
    </location>
</feature>
<evidence type="ECO:0000256" key="4">
    <source>
        <dbReference type="ARBA" id="ARBA00022777"/>
    </source>
</evidence>
<dbReference type="SMART" id="SM00220">
    <property type="entry name" value="S_TKc"/>
    <property type="match status" value="1"/>
</dbReference>
<feature type="binding site" evidence="6">
    <location>
        <position position="316"/>
    </location>
    <ligand>
        <name>ATP</name>
        <dbReference type="ChEBI" id="CHEBI:30616"/>
    </ligand>
</feature>
<dbReference type="InterPro" id="IPR011009">
    <property type="entry name" value="Kinase-like_dom_sf"/>
</dbReference>
<feature type="compositionally biased region" description="Low complexity" evidence="7">
    <location>
        <begin position="175"/>
        <end position="184"/>
    </location>
</feature>
<dbReference type="AlphaFoldDB" id="A0A0L7KQF5"/>
<evidence type="ECO:0000256" key="7">
    <source>
        <dbReference type="SAM" id="MobiDB-lite"/>
    </source>
</evidence>
<keyword evidence="10" id="KW-1185">Reference proteome</keyword>
<dbReference type="GO" id="GO:0007059">
    <property type="term" value="P:chromosome segregation"/>
    <property type="evidence" value="ECO:0007669"/>
    <property type="project" value="TreeGrafter"/>
</dbReference>
<evidence type="ECO:0000313" key="9">
    <source>
        <dbReference type="EMBL" id="KOB65184.1"/>
    </source>
</evidence>
<feature type="compositionally biased region" description="Basic and acidic residues" evidence="7">
    <location>
        <begin position="206"/>
        <end position="216"/>
    </location>
</feature>
<dbReference type="PANTHER" id="PTHR22974:SF21">
    <property type="entry name" value="DUAL SPECIFICITY PROTEIN KINASE TTK"/>
    <property type="match status" value="1"/>
</dbReference>
<dbReference type="GO" id="GO:0007094">
    <property type="term" value="P:mitotic spindle assembly checkpoint signaling"/>
    <property type="evidence" value="ECO:0007669"/>
    <property type="project" value="TreeGrafter"/>
</dbReference>
<protein>
    <submittedName>
        <fullName evidence="9">Serine/threonine-protein kinase mph1</fullName>
    </submittedName>
</protein>
<gene>
    <name evidence="9" type="ORF">OBRU01_23082</name>
</gene>
<dbReference type="PROSITE" id="PS00107">
    <property type="entry name" value="PROTEIN_KINASE_ATP"/>
    <property type="match status" value="1"/>
</dbReference>
<evidence type="ECO:0000259" key="8">
    <source>
        <dbReference type="PROSITE" id="PS50011"/>
    </source>
</evidence>
<evidence type="ECO:0000256" key="3">
    <source>
        <dbReference type="ARBA" id="ARBA00022741"/>
    </source>
</evidence>
<dbReference type="STRING" id="104452.A0A0L7KQF5"/>
<keyword evidence="5 6" id="KW-0067">ATP-binding</keyword>
<dbReference type="GO" id="GO:0004712">
    <property type="term" value="F:protein serine/threonine/tyrosine kinase activity"/>
    <property type="evidence" value="ECO:0007669"/>
    <property type="project" value="TreeGrafter"/>
</dbReference>
<keyword evidence="4 9" id="KW-0418">Kinase</keyword>
<evidence type="ECO:0000256" key="5">
    <source>
        <dbReference type="ARBA" id="ARBA00022840"/>
    </source>
</evidence>
<dbReference type="GO" id="GO:0004674">
    <property type="term" value="F:protein serine/threonine kinase activity"/>
    <property type="evidence" value="ECO:0007669"/>
    <property type="project" value="UniProtKB-KW"/>
</dbReference>
<dbReference type="FunFam" id="3.30.200.20:FF:000131">
    <property type="entry name" value="Dual specificity protein kinase TTK"/>
    <property type="match status" value="1"/>
</dbReference>
<organism evidence="9 10">
    <name type="scientific">Operophtera brumata</name>
    <name type="common">Winter moth</name>
    <name type="synonym">Phalaena brumata</name>
    <dbReference type="NCBI Taxonomy" id="104452"/>
    <lineage>
        <taxon>Eukaryota</taxon>
        <taxon>Metazoa</taxon>
        <taxon>Ecdysozoa</taxon>
        <taxon>Arthropoda</taxon>
        <taxon>Hexapoda</taxon>
        <taxon>Insecta</taxon>
        <taxon>Pterygota</taxon>
        <taxon>Neoptera</taxon>
        <taxon>Endopterygota</taxon>
        <taxon>Lepidoptera</taxon>
        <taxon>Glossata</taxon>
        <taxon>Ditrysia</taxon>
        <taxon>Geometroidea</taxon>
        <taxon>Geometridae</taxon>
        <taxon>Larentiinae</taxon>
        <taxon>Operophtera</taxon>
    </lineage>
</organism>
<keyword evidence="2" id="KW-0808">Transferase</keyword>
<feature type="region of interest" description="Disordered" evidence="7">
    <location>
        <begin position="162"/>
        <end position="255"/>
    </location>
</feature>
<dbReference type="Gene3D" id="3.30.200.20">
    <property type="entry name" value="Phosphorylase Kinase, domain 1"/>
    <property type="match status" value="1"/>
</dbReference>
<dbReference type="EMBL" id="JTDY01007457">
    <property type="protein sequence ID" value="KOB65184.1"/>
    <property type="molecule type" value="Genomic_DNA"/>
</dbReference>
<feature type="compositionally biased region" description="Basic and acidic residues" evidence="7">
    <location>
        <begin position="84"/>
        <end position="107"/>
    </location>
</feature>
<dbReference type="InterPro" id="IPR000719">
    <property type="entry name" value="Prot_kinase_dom"/>
</dbReference>
<evidence type="ECO:0000256" key="1">
    <source>
        <dbReference type="ARBA" id="ARBA00022527"/>
    </source>
</evidence>
<keyword evidence="3 6" id="KW-0547">Nucleotide-binding</keyword>
<keyword evidence="1" id="KW-0723">Serine/threonine-protein kinase</keyword>
<evidence type="ECO:0000256" key="6">
    <source>
        <dbReference type="PROSITE-ProRule" id="PRU10141"/>
    </source>
</evidence>
<sequence length="408" mass="46192">MNGNTEQSNSIKFAPMPMSALLANLVPLQTREDSPDCSFSSGEESDGSFGQTVAKKQSPAPKSGPKYRKIKNKEFSTPSVKMSQPKDIKSFISEKKPVRNDQNKENTAESWISNQTYPNKTSYTQNTPKTVITTEHSSTDVKERSVLVPHNYVRTQSTTFRRTPEVTKVPNQVQKTKTPTPKIKTGIRRFTPGSARKNQKKTLQKTNEHNRDRVRCELFTQNQQKDESQGPPLRPEPMSAPTPVPETPINKKPMSMSYSATPSYPQGVCGNNNKKLFKTTTIKDKKYMFIKMLGKGGSSEVYKGLEVSTSCEYAVKCVFLGTDQELAQGYINEVRLLRELQNSDRVIRLYDFEYDRTNHMLRMVLEAGETDLSSFLKARGTGLPPALVLHYWEEMLHAVHYIHEHGMI</sequence>
<feature type="domain" description="Protein kinase" evidence="8">
    <location>
        <begin position="287"/>
        <end position="408"/>
    </location>
</feature>